<dbReference type="AlphaFoldDB" id="A0A4R7VMH7"/>
<reference evidence="1 2" key="1">
    <citation type="submission" date="2019-03" db="EMBL/GenBank/DDBJ databases">
        <title>Genomic Encyclopedia of Archaeal and Bacterial Type Strains, Phase II (KMG-II): from individual species to whole genera.</title>
        <authorList>
            <person name="Goeker M."/>
        </authorList>
    </citation>
    <scope>NUCLEOTIDE SEQUENCE [LARGE SCALE GENOMIC DNA]</scope>
    <source>
        <strain evidence="1 2">DSM 45499</strain>
    </source>
</reference>
<name>A0A4R7VMH7_9PSEU</name>
<evidence type="ECO:0000313" key="1">
    <source>
        <dbReference type="EMBL" id="TDV50724.1"/>
    </source>
</evidence>
<proteinExistence type="predicted"/>
<evidence type="ECO:0000313" key="2">
    <source>
        <dbReference type="Proteomes" id="UP000294927"/>
    </source>
</evidence>
<organism evidence="1 2">
    <name type="scientific">Actinophytocola oryzae</name>
    <dbReference type="NCBI Taxonomy" id="502181"/>
    <lineage>
        <taxon>Bacteria</taxon>
        <taxon>Bacillati</taxon>
        <taxon>Actinomycetota</taxon>
        <taxon>Actinomycetes</taxon>
        <taxon>Pseudonocardiales</taxon>
        <taxon>Pseudonocardiaceae</taxon>
    </lineage>
</organism>
<protein>
    <submittedName>
        <fullName evidence="1">Uncharacterized protein</fullName>
    </submittedName>
</protein>
<sequence>MEWRLSFAFDSGGTWQFYRRDGVNLPLSEVHQAAARIEVEEGPLAKADFIEAVRAKLRLRN</sequence>
<comment type="caution">
    <text evidence="1">The sequence shown here is derived from an EMBL/GenBank/DDBJ whole genome shotgun (WGS) entry which is preliminary data.</text>
</comment>
<accession>A0A4R7VMH7</accession>
<gene>
    <name evidence="1" type="ORF">CLV71_10665</name>
</gene>
<dbReference type="Proteomes" id="UP000294927">
    <property type="component" value="Unassembled WGS sequence"/>
</dbReference>
<keyword evidence="2" id="KW-1185">Reference proteome</keyword>
<dbReference type="EMBL" id="SOCP01000006">
    <property type="protein sequence ID" value="TDV50724.1"/>
    <property type="molecule type" value="Genomic_DNA"/>
</dbReference>